<comment type="caution">
    <text evidence="7">The sequence shown here is derived from an EMBL/GenBank/DDBJ whole genome shotgun (WGS) entry which is preliminary data.</text>
</comment>
<reference evidence="7 8" key="1">
    <citation type="submission" date="2018-06" db="EMBL/GenBank/DDBJ databases">
        <title>Genomic Encyclopedia of Type Strains, Phase IV (KMG-IV): sequencing the most valuable type-strain genomes for metagenomic binning, comparative biology and taxonomic classification.</title>
        <authorList>
            <person name="Goeker M."/>
        </authorList>
    </citation>
    <scope>NUCLEOTIDE SEQUENCE [LARGE SCALE GENOMIC DNA]</scope>
    <source>
        <strain evidence="7 8">DSM 24875</strain>
    </source>
</reference>
<dbReference type="Pfam" id="PF00005">
    <property type="entry name" value="ABC_tran"/>
    <property type="match status" value="1"/>
</dbReference>
<dbReference type="AlphaFoldDB" id="A0A366FC74"/>
<dbReference type="InterPro" id="IPR052156">
    <property type="entry name" value="BCAA_Transport_ATP-bd_LivF"/>
</dbReference>
<evidence type="ECO:0000256" key="4">
    <source>
        <dbReference type="ARBA" id="ARBA00022840"/>
    </source>
</evidence>
<evidence type="ECO:0000256" key="5">
    <source>
        <dbReference type="ARBA" id="ARBA00022970"/>
    </source>
</evidence>
<accession>A0A366FC74</accession>
<evidence type="ECO:0000256" key="3">
    <source>
        <dbReference type="ARBA" id="ARBA00022741"/>
    </source>
</evidence>
<proteinExistence type="inferred from homology"/>
<sequence length="239" mass="25494">MLLSVDSLQVRYGKAPAIHELSLCVSAGEIVCLVGPNGAGKSTCMLAIAGVVEPAHGDIQFEGRSIRGLPPETIARAGISLVPEGRRIFGRLTVRENLVVASGAQGGVGQAKAQFDRVLALFPVLQERYNGYAGQLSGGEQQQLAIARALICKPKLLLVDEPSLGLAPLFADRVFQTLRSLREDGTTLLVVEQSARRALALADRTYLLRSGRLILDGPSNVLAADPEFEHAYFGGARRP</sequence>
<dbReference type="PANTHER" id="PTHR43820:SF4">
    <property type="entry name" value="HIGH-AFFINITY BRANCHED-CHAIN AMINO ACID TRANSPORT ATP-BINDING PROTEIN LIVF"/>
    <property type="match status" value="1"/>
</dbReference>
<evidence type="ECO:0000256" key="1">
    <source>
        <dbReference type="ARBA" id="ARBA00005417"/>
    </source>
</evidence>
<evidence type="ECO:0000256" key="2">
    <source>
        <dbReference type="ARBA" id="ARBA00022448"/>
    </source>
</evidence>
<dbReference type="InterPro" id="IPR003439">
    <property type="entry name" value="ABC_transporter-like_ATP-bd"/>
</dbReference>
<dbReference type="Proteomes" id="UP000253529">
    <property type="component" value="Unassembled WGS sequence"/>
</dbReference>
<dbReference type="GO" id="GO:0015658">
    <property type="term" value="F:branched-chain amino acid transmembrane transporter activity"/>
    <property type="evidence" value="ECO:0007669"/>
    <property type="project" value="TreeGrafter"/>
</dbReference>
<keyword evidence="5" id="KW-0029">Amino-acid transport</keyword>
<name>A0A366FC74_9HYPH</name>
<dbReference type="GO" id="GO:0016887">
    <property type="term" value="F:ATP hydrolysis activity"/>
    <property type="evidence" value="ECO:0007669"/>
    <property type="project" value="InterPro"/>
</dbReference>
<protein>
    <submittedName>
        <fullName evidence="7">Amino acid/amide ABC transporter ATP-binding protein 2 (HAAT family)</fullName>
    </submittedName>
</protein>
<gene>
    <name evidence="7" type="ORF">DFR50_11653</name>
</gene>
<evidence type="ECO:0000259" key="6">
    <source>
        <dbReference type="PROSITE" id="PS50893"/>
    </source>
</evidence>
<keyword evidence="3" id="KW-0547">Nucleotide-binding</keyword>
<evidence type="ECO:0000313" key="8">
    <source>
        <dbReference type="Proteomes" id="UP000253529"/>
    </source>
</evidence>
<dbReference type="PROSITE" id="PS50893">
    <property type="entry name" value="ABC_TRANSPORTER_2"/>
    <property type="match status" value="1"/>
</dbReference>
<dbReference type="EMBL" id="QNRK01000016">
    <property type="protein sequence ID" value="RBP11359.1"/>
    <property type="molecule type" value="Genomic_DNA"/>
</dbReference>
<dbReference type="InterPro" id="IPR027417">
    <property type="entry name" value="P-loop_NTPase"/>
</dbReference>
<evidence type="ECO:0000313" key="7">
    <source>
        <dbReference type="EMBL" id="RBP11359.1"/>
    </source>
</evidence>
<keyword evidence="8" id="KW-1185">Reference proteome</keyword>
<dbReference type="Gene3D" id="3.40.50.300">
    <property type="entry name" value="P-loop containing nucleotide triphosphate hydrolases"/>
    <property type="match status" value="1"/>
</dbReference>
<dbReference type="PANTHER" id="PTHR43820">
    <property type="entry name" value="HIGH-AFFINITY BRANCHED-CHAIN AMINO ACID TRANSPORT ATP-BINDING PROTEIN LIVF"/>
    <property type="match status" value="1"/>
</dbReference>
<dbReference type="SMART" id="SM00382">
    <property type="entry name" value="AAA"/>
    <property type="match status" value="1"/>
</dbReference>
<organism evidence="7 8">
    <name type="scientific">Roseiarcus fermentans</name>
    <dbReference type="NCBI Taxonomy" id="1473586"/>
    <lineage>
        <taxon>Bacteria</taxon>
        <taxon>Pseudomonadati</taxon>
        <taxon>Pseudomonadota</taxon>
        <taxon>Alphaproteobacteria</taxon>
        <taxon>Hyphomicrobiales</taxon>
        <taxon>Roseiarcaceae</taxon>
        <taxon>Roseiarcus</taxon>
    </lineage>
</organism>
<keyword evidence="4 7" id="KW-0067">ATP-binding</keyword>
<dbReference type="SUPFAM" id="SSF52540">
    <property type="entry name" value="P-loop containing nucleoside triphosphate hydrolases"/>
    <property type="match status" value="1"/>
</dbReference>
<dbReference type="InterPro" id="IPR003593">
    <property type="entry name" value="AAA+_ATPase"/>
</dbReference>
<comment type="similarity">
    <text evidence="1">Belongs to the ABC transporter superfamily.</text>
</comment>
<dbReference type="CDD" id="cd03224">
    <property type="entry name" value="ABC_TM1139_LivF_branched"/>
    <property type="match status" value="1"/>
</dbReference>
<dbReference type="GO" id="GO:0015807">
    <property type="term" value="P:L-amino acid transport"/>
    <property type="evidence" value="ECO:0007669"/>
    <property type="project" value="TreeGrafter"/>
</dbReference>
<keyword evidence="2" id="KW-0813">Transport</keyword>
<dbReference type="RefSeq" id="WP_245427813.1">
    <property type="nucleotide sequence ID" value="NZ_QNRK01000016.1"/>
</dbReference>
<feature type="domain" description="ABC transporter" evidence="6">
    <location>
        <begin position="3"/>
        <end position="235"/>
    </location>
</feature>
<dbReference type="GO" id="GO:0005524">
    <property type="term" value="F:ATP binding"/>
    <property type="evidence" value="ECO:0007669"/>
    <property type="project" value="UniProtKB-KW"/>
</dbReference>